<keyword evidence="10" id="KW-1185">Reference proteome</keyword>
<reference evidence="10" key="1">
    <citation type="journal article" date="2019" name="Int. J. Syst. Evol. Microbiol.">
        <title>The Global Catalogue of Microorganisms (GCM) 10K type strain sequencing project: providing services to taxonomists for standard genome sequencing and annotation.</title>
        <authorList>
            <consortium name="The Broad Institute Genomics Platform"/>
            <consortium name="The Broad Institute Genome Sequencing Center for Infectious Disease"/>
            <person name="Wu L."/>
            <person name="Ma J."/>
        </authorList>
    </citation>
    <scope>NUCLEOTIDE SEQUENCE [LARGE SCALE GENOMIC DNA]</scope>
    <source>
        <strain evidence="10">CGMCC 4.7241</strain>
    </source>
</reference>
<keyword evidence="8" id="KW-0406">Ion transport</keyword>
<dbReference type="RefSeq" id="WP_239554029.1">
    <property type="nucleotide sequence ID" value="NZ_JAFBCM010000001.1"/>
</dbReference>
<evidence type="ECO:0000256" key="6">
    <source>
        <dbReference type="ARBA" id="ARBA00022989"/>
    </source>
</evidence>
<evidence type="ECO:0000256" key="1">
    <source>
        <dbReference type="ARBA" id="ARBA00004651"/>
    </source>
</evidence>
<dbReference type="PANTHER" id="PTHR46494">
    <property type="entry name" value="CORA FAMILY METAL ION TRANSPORTER (EUROFUNG)"/>
    <property type="match status" value="1"/>
</dbReference>
<keyword evidence="5 8" id="KW-0812">Transmembrane</keyword>
<feature type="transmembrane region" description="Helical" evidence="8">
    <location>
        <begin position="324"/>
        <end position="344"/>
    </location>
</feature>
<dbReference type="Pfam" id="PF01544">
    <property type="entry name" value="CorA"/>
    <property type="match status" value="1"/>
</dbReference>
<keyword evidence="4 8" id="KW-1003">Cell membrane</keyword>
<dbReference type="Gene3D" id="3.30.460.20">
    <property type="entry name" value="CorA soluble domain-like"/>
    <property type="match status" value="1"/>
</dbReference>
<evidence type="ECO:0000256" key="3">
    <source>
        <dbReference type="ARBA" id="ARBA00022448"/>
    </source>
</evidence>
<dbReference type="InterPro" id="IPR002523">
    <property type="entry name" value="MgTranspt_CorA/ZnTranspt_ZntB"/>
</dbReference>
<dbReference type="CDD" id="cd12830">
    <property type="entry name" value="MtCorA-like"/>
    <property type="match status" value="1"/>
</dbReference>
<comment type="similarity">
    <text evidence="2 8">Belongs to the CorA metal ion transporter (MIT) (TC 1.A.35) family.</text>
</comment>
<dbReference type="InterPro" id="IPR045863">
    <property type="entry name" value="CorA_TM1_TM2"/>
</dbReference>
<dbReference type="PANTHER" id="PTHR46494:SF1">
    <property type="entry name" value="CORA FAMILY METAL ION TRANSPORTER (EUROFUNG)"/>
    <property type="match status" value="1"/>
</dbReference>
<comment type="caution">
    <text evidence="9">The sequence shown here is derived from an EMBL/GenBank/DDBJ whole genome shotgun (WGS) entry which is preliminary data.</text>
</comment>
<evidence type="ECO:0000313" key="9">
    <source>
        <dbReference type="EMBL" id="MFC3760125.1"/>
    </source>
</evidence>
<dbReference type="InterPro" id="IPR045861">
    <property type="entry name" value="CorA_cytoplasmic_dom"/>
</dbReference>
<evidence type="ECO:0000313" key="10">
    <source>
        <dbReference type="Proteomes" id="UP001595699"/>
    </source>
</evidence>
<dbReference type="Proteomes" id="UP001595699">
    <property type="component" value="Unassembled WGS sequence"/>
</dbReference>
<comment type="subcellular location">
    <subcellularLocation>
        <location evidence="1">Cell membrane</location>
        <topology evidence="1">Multi-pass membrane protein</topology>
    </subcellularLocation>
    <subcellularLocation>
        <location evidence="8">Membrane</location>
        <topology evidence="8">Multi-pass membrane protein</topology>
    </subcellularLocation>
</comment>
<evidence type="ECO:0000256" key="8">
    <source>
        <dbReference type="RuleBase" id="RU362010"/>
    </source>
</evidence>
<name>A0ABV7Y8Y6_9ACTN</name>
<accession>A0ABV7Y8Y6</accession>
<dbReference type="InterPro" id="IPR004488">
    <property type="entry name" value="Mg/Co-transport_prot_CorA"/>
</dbReference>
<dbReference type="NCBIfam" id="TIGR00383">
    <property type="entry name" value="corA"/>
    <property type="match status" value="1"/>
</dbReference>
<evidence type="ECO:0000256" key="7">
    <source>
        <dbReference type="ARBA" id="ARBA00023136"/>
    </source>
</evidence>
<evidence type="ECO:0000256" key="4">
    <source>
        <dbReference type="ARBA" id="ARBA00022475"/>
    </source>
</evidence>
<dbReference type="EMBL" id="JBHRZH010000004">
    <property type="protein sequence ID" value="MFC3760125.1"/>
    <property type="molecule type" value="Genomic_DNA"/>
</dbReference>
<evidence type="ECO:0000256" key="2">
    <source>
        <dbReference type="ARBA" id="ARBA00009765"/>
    </source>
</evidence>
<keyword evidence="7 8" id="KW-0472">Membrane</keyword>
<dbReference type="Gene3D" id="1.20.58.340">
    <property type="entry name" value="Magnesium transport protein CorA, transmembrane region"/>
    <property type="match status" value="2"/>
</dbReference>
<keyword evidence="8" id="KW-0460">Magnesium</keyword>
<gene>
    <name evidence="8 9" type="primary">corA</name>
    <name evidence="9" type="ORF">ACFOUW_04705</name>
</gene>
<keyword evidence="6 8" id="KW-1133">Transmembrane helix</keyword>
<dbReference type="SUPFAM" id="SSF143865">
    <property type="entry name" value="CorA soluble domain-like"/>
    <property type="match status" value="1"/>
</dbReference>
<feature type="transmembrane region" description="Helical" evidence="8">
    <location>
        <begin position="293"/>
        <end position="312"/>
    </location>
</feature>
<evidence type="ECO:0000256" key="5">
    <source>
        <dbReference type="ARBA" id="ARBA00022692"/>
    </source>
</evidence>
<dbReference type="SUPFAM" id="SSF144083">
    <property type="entry name" value="Magnesium transport protein CorA, transmembrane region"/>
    <property type="match status" value="1"/>
</dbReference>
<sequence length="350" mass="38702">MITYMITGAIGVGSAACSGTVDHNGDVIVDSGVYLDGRRVETAPDVRSAVARIEQSDDAFCWIGLVEPTEDELDEVARAFDLHRLAVEDAMHARERPKLDLYDDMMLLSLKTLWYDPGHSTVENGELYIFMGANFIVTVRHGEGSQLGDIRADLEQKASLLGHGPAGILYAICDHVVDSYGDVTLELETDADDVEQSVFSNERTDNANAIYRVKRELLRFRKASRPLVEPMTRLADGSVNLVPDNAAPFFRSVSEHIQKLAEYAESLDELLTSALSAHLARVGVQQNEDVRKISAAAAIVAVPTMIAGVYGMNFVHMPELQWRLGYPLVMVAMVVACYGVYRYFKAKKWL</sequence>
<protein>
    <recommendedName>
        <fullName evidence="8">Magnesium transport protein CorA</fullName>
    </recommendedName>
</protein>
<proteinExistence type="inferred from homology"/>
<comment type="function">
    <text evidence="8">Mediates influx of magnesium ions.</text>
</comment>
<keyword evidence="3 8" id="KW-0813">Transport</keyword>
<organism evidence="9 10">
    <name type="scientific">Tenggerimyces flavus</name>
    <dbReference type="NCBI Taxonomy" id="1708749"/>
    <lineage>
        <taxon>Bacteria</taxon>
        <taxon>Bacillati</taxon>
        <taxon>Actinomycetota</taxon>
        <taxon>Actinomycetes</taxon>
        <taxon>Propionibacteriales</taxon>
        <taxon>Nocardioidaceae</taxon>
        <taxon>Tenggerimyces</taxon>
    </lineage>
</organism>